<dbReference type="GO" id="GO:0004065">
    <property type="term" value="F:arylsulfatase activity"/>
    <property type="evidence" value="ECO:0007669"/>
    <property type="project" value="UniProtKB-EC"/>
</dbReference>
<dbReference type="InterPro" id="IPR000917">
    <property type="entry name" value="Sulfatase_N"/>
</dbReference>
<gene>
    <name evidence="7" type="ORF">PLANPX_3162</name>
</gene>
<dbReference type="GO" id="GO:0046872">
    <property type="term" value="F:metal ion binding"/>
    <property type="evidence" value="ECO:0007669"/>
    <property type="project" value="UniProtKB-KW"/>
</dbReference>
<organism evidence="7 8">
    <name type="scientific">Lacipirellula parvula</name>
    <dbReference type="NCBI Taxonomy" id="2650471"/>
    <lineage>
        <taxon>Bacteria</taxon>
        <taxon>Pseudomonadati</taxon>
        <taxon>Planctomycetota</taxon>
        <taxon>Planctomycetia</taxon>
        <taxon>Pirellulales</taxon>
        <taxon>Lacipirellulaceae</taxon>
        <taxon>Lacipirellula</taxon>
    </lineage>
</organism>
<dbReference type="AlphaFoldDB" id="A0A5K7XA09"/>
<dbReference type="PANTHER" id="PTHR42693">
    <property type="entry name" value="ARYLSULFATASE FAMILY MEMBER"/>
    <property type="match status" value="1"/>
</dbReference>
<keyword evidence="2" id="KW-0479">Metal-binding</keyword>
<evidence type="ECO:0000259" key="6">
    <source>
        <dbReference type="Pfam" id="PF00884"/>
    </source>
</evidence>
<dbReference type="InterPro" id="IPR017850">
    <property type="entry name" value="Alkaline_phosphatase_core_sf"/>
</dbReference>
<comment type="similarity">
    <text evidence="1">Belongs to the sulfatase family.</text>
</comment>
<reference evidence="8" key="1">
    <citation type="submission" date="2019-10" db="EMBL/GenBank/DDBJ databases">
        <title>Lacipirellula parvula gen. nov., sp. nov., representing a lineage of planctomycetes widespread in freshwater anoxic habitats, and description of the family Lacipirellulaceae.</title>
        <authorList>
            <person name="Dedysh S.N."/>
            <person name="Kulichevskaya I.S."/>
            <person name="Beletsky A.V."/>
            <person name="Rakitin A.L."/>
            <person name="Mardanov A.V."/>
            <person name="Ivanova A.A."/>
            <person name="Saltykova V.X."/>
            <person name="Rijpstra W.I.C."/>
            <person name="Sinninghe Damste J.S."/>
            <person name="Ravin N.V."/>
        </authorList>
    </citation>
    <scope>NUCLEOTIDE SEQUENCE [LARGE SCALE GENOMIC DNA]</scope>
    <source>
        <strain evidence="8">PX69</strain>
    </source>
</reference>
<dbReference type="PROSITE" id="PS00149">
    <property type="entry name" value="SULFATASE_2"/>
    <property type="match status" value="1"/>
</dbReference>
<evidence type="ECO:0000256" key="4">
    <source>
        <dbReference type="ARBA" id="ARBA00022837"/>
    </source>
</evidence>
<keyword evidence="8" id="KW-1185">Reference proteome</keyword>
<feature type="chain" id="PRO_5024991088" evidence="5">
    <location>
        <begin position="23"/>
        <end position="536"/>
    </location>
</feature>
<dbReference type="KEGG" id="lpav:PLANPX_3162"/>
<dbReference type="InterPro" id="IPR024607">
    <property type="entry name" value="Sulfatase_CS"/>
</dbReference>
<dbReference type="EC" id="3.1.6.1" evidence="7"/>
<dbReference type="SUPFAM" id="SSF53649">
    <property type="entry name" value="Alkaline phosphatase-like"/>
    <property type="match status" value="1"/>
</dbReference>
<dbReference type="Gene3D" id="3.40.720.10">
    <property type="entry name" value="Alkaline Phosphatase, subunit A"/>
    <property type="match status" value="1"/>
</dbReference>
<name>A0A5K7XA09_9BACT</name>
<keyword evidence="3 7" id="KW-0378">Hydrolase</keyword>
<proteinExistence type="inferred from homology"/>
<sequence>MTAERLLAIAALTLVSAVPAHAAESQGWNRTVRIADHLEPALPHPEQQQAVLKKLQQLAAKTGRKPNILIILVDDMGYGDVGCNGGGAMAGAPTPNIDALAQGGLRLTSAYATPLCTPTRAALNTGRIPARSGLTRPLLASDRPTKNPWADEVSAAKLLSDSGYVTALSGKWHVGEGEGMQPHQVGYDEFHGFLSVVSEYTQYMMPRKYEQLVKAPEKLKTYKSLSEYNAVVSGKKGEKLTIDYPLETSKQMGNCDQDFANWSVDFIKRSAEAKKPFYLVHAFAKVHFDNFAGDGYEGRSPAKLPYKDAVVEVDDIVGRLIATLKETGQLENTLVFFTSDNGPEEDSYPDCGYTPFRGSKGTTWEGGVRVPGVAYWPGVIKPGRVSDGLFDLMDLFNTSLALGGIVDKIPTERYIDGIDQTSFLLNDDGESNRQAVFCYNQADFSGLRWDSFKAYFKVQLSEQPFTNISMSTYVPVGVSPWVFDIYRDPKERRTMSNSDYEWAYGPVLQMQSEHAKTFVKYPAKDIGLGIGAPDTH</sequence>
<evidence type="ECO:0000256" key="3">
    <source>
        <dbReference type="ARBA" id="ARBA00022801"/>
    </source>
</evidence>
<dbReference type="CDD" id="cd16142">
    <property type="entry name" value="ARS_like"/>
    <property type="match status" value="1"/>
</dbReference>
<accession>A0A5K7XA09</accession>
<evidence type="ECO:0000313" key="8">
    <source>
        <dbReference type="Proteomes" id="UP000326837"/>
    </source>
</evidence>
<evidence type="ECO:0000313" key="7">
    <source>
        <dbReference type="EMBL" id="BBO33550.1"/>
    </source>
</evidence>
<protein>
    <submittedName>
        <fullName evidence="7">Arylsulfatase</fullName>
        <ecNumber evidence="7">3.1.6.1</ecNumber>
    </submittedName>
</protein>
<keyword evidence="4" id="KW-0106">Calcium</keyword>
<dbReference type="Gene3D" id="3.30.1120.10">
    <property type="match status" value="1"/>
</dbReference>
<feature type="domain" description="Sulfatase N-terminal" evidence="6">
    <location>
        <begin position="66"/>
        <end position="405"/>
    </location>
</feature>
<dbReference type="RefSeq" id="WP_152099299.1">
    <property type="nucleotide sequence ID" value="NZ_AP021861.1"/>
</dbReference>
<evidence type="ECO:0000256" key="5">
    <source>
        <dbReference type="SAM" id="SignalP"/>
    </source>
</evidence>
<evidence type="ECO:0000256" key="1">
    <source>
        <dbReference type="ARBA" id="ARBA00008779"/>
    </source>
</evidence>
<feature type="signal peptide" evidence="5">
    <location>
        <begin position="1"/>
        <end position="22"/>
    </location>
</feature>
<keyword evidence="5" id="KW-0732">Signal</keyword>
<dbReference type="InterPro" id="IPR050738">
    <property type="entry name" value="Sulfatase"/>
</dbReference>
<dbReference type="Pfam" id="PF00884">
    <property type="entry name" value="Sulfatase"/>
    <property type="match status" value="1"/>
</dbReference>
<evidence type="ECO:0000256" key="2">
    <source>
        <dbReference type="ARBA" id="ARBA00022723"/>
    </source>
</evidence>
<dbReference type="PANTHER" id="PTHR42693:SF53">
    <property type="entry name" value="ENDO-4-O-SULFATASE"/>
    <property type="match status" value="1"/>
</dbReference>
<dbReference type="EMBL" id="AP021861">
    <property type="protein sequence ID" value="BBO33550.1"/>
    <property type="molecule type" value="Genomic_DNA"/>
</dbReference>
<dbReference type="Proteomes" id="UP000326837">
    <property type="component" value="Chromosome"/>
</dbReference>